<dbReference type="RefSeq" id="WP_205355171.1">
    <property type="nucleotide sequence ID" value="NZ_JADKYB010000001.1"/>
</dbReference>
<evidence type="ECO:0000259" key="1">
    <source>
        <dbReference type="Pfam" id="PF04248"/>
    </source>
</evidence>
<evidence type="ECO:0000313" key="2">
    <source>
        <dbReference type="EMBL" id="MBM9503313.1"/>
    </source>
</evidence>
<dbReference type="InterPro" id="IPR007361">
    <property type="entry name" value="DUF427"/>
</dbReference>
<gene>
    <name evidence="2" type="ORF">ITX44_01980</name>
</gene>
<keyword evidence="3" id="KW-1185">Reference proteome</keyword>
<protein>
    <submittedName>
        <fullName evidence="2">DUF427 domain-containing protein</fullName>
    </submittedName>
</protein>
<comment type="caution">
    <text evidence="2">The sequence shown here is derived from an EMBL/GenBank/DDBJ whole genome shotgun (WGS) entry which is preliminary data.</text>
</comment>
<accession>A0ABS2TIZ2</accession>
<organism evidence="2 3">
    <name type="scientific">Actinacidiphila acididurans</name>
    <dbReference type="NCBI Taxonomy" id="2784346"/>
    <lineage>
        <taxon>Bacteria</taxon>
        <taxon>Bacillati</taxon>
        <taxon>Actinomycetota</taxon>
        <taxon>Actinomycetes</taxon>
        <taxon>Kitasatosporales</taxon>
        <taxon>Streptomycetaceae</taxon>
        <taxon>Actinacidiphila</taxon>
    </lineage>
</organism>
<dbReference type="EMBL" id="JADKYB010000001">
    <property type="protein sequence ID" value="MBM9503313.1"/>
    <property type="molecule type" value="Genomic_DNA"/>
</dbReference>
<dbReference type="PANTHER" id="PTHR34310">
    <property type="entry name" value="DUF427 DOMAIN PROTEIN (AFU_ORTHOLOGUE AFUA_3G02220)"/>
    <property type="match status" value="1"/>
</dbReference>
<proteinExistence type="predicted"/>
<dbReference type="Pfam" id="PF04248">
    <property type="entry name" value="NTP_transf_9"/>
    <property type="match status" value="1"/>
</dbReference>
<dbReference type="Gene3D" id="2.170.150.40">
    <property type="entry name" value="Domain of unknown function (DUF427)"/>
    <property type="match status" value="1"/>
</dbReference>
<dbReference type="Proteomes" id="UP000749040">
    <property type="component" value="Unassembled WGS sequence"/>
</dbReference>
<dbReference type="PANTHER" id="PTHR34310:SF8">
    <property type="entry name" value="CONSERVED PROTEIN"/>
    <property type="match status" value="1"/>
</dbReference>
<reference evidence="2 3" key="1">
    <citation type="submission" date="2021-01" db="EMBL/GenBank/DDBJ databases">
        <title>Streptomyces acididurans sp. nov., isolated from a peat swamp forest soil.</title>
        <authorList>
            <person name="Chantavorakit T."/>
            <person name="Duangmal K."/>
        </authorList>
    </citation>
    <scope>NUCLEOTIDE SEQUENCE [LARGE SCALE GENOMIC DNA]</scope>
    <source>
        <strain evidence="2 3">KK5PA1</strain>
    </source>
</reference>
<name>A0ABS2TIZ2_9ACTN</name>
<feature type="domain" description="DUF427" evidence="1">
    <location>
        <begin position="23"/>
        <end position="114"/>
    </location>
</feature>
<sequence length="124" mass="13470">MTRPVKTPGPDHPITVQPTAARVVVKAGGKVIADSTRALTLQESDYPAVQYIPLEDVAPEALRPTDSETYCPYKGEASYYSLVTADGEVTDAVWTYVKPYDAVSEIAGHVAFYPQHVEMALENA</sequence>
<evidence type="ECO:0000313" key="3">
    <source>
        <dbReference type="Proteomes" id="UP000749040"/>
    </source>
</evidence>
<dbReference type="InterPro" id="IPR038694">
    <property type="entry name" value="DUF427_sf"/>
</dbReference>